<dbReference type="EMBL" id="CP087164">
    <property type="protein sequence ID" value="UGS37701.1"/>
    <property type="molecule type" value="Genomic_DNA"/>
</dbReference>
<feature type="compositionally biased region" description="Gly residues" evidence="1">
    <location>
        <begin position="483"/>
        <end position="492"/>
    </location>
</feature>
<evidence type="ECO:0000313" key="4">
    <source>
        <dbReference type="Proteomes" id="UP001162834"/>
    </source>
</evidence>
<dbReference type="Proteomes" id="UP001162834">
    <property type="component" value="Chromosome"/>
</dbReference>
<dbReference type="GO" id="GO:0005829">
    <property type="term" value="C:cytosol"/>
    <property type="evidence" value="ECO:0007669"/>
    <property type="project" value="TreeGrafter"/>
</dbReference>
<dbReference type="InterPro" id="IPR003692">
    <property type="entry name" value="Hydantoinase_B"/>
</dbReference>
<gene>
    <name evidence="3" type="ORF">DSM104329_04121</name>
</gene>
<accession>A0A9E6Y1I0</accession>
<feature type="domain" description="Hydantoinase B/oxoprolinase" evidence="2">
    <location>
        <begin position="2"/>
        <end position="490"/>
    </location>
</feature>
<sequence length="492" mass="51622">MDAIELQVVTGALHAACEEMGALLIRSAHSSNIKERRDASTGLFDDRGEMVMQAEHIPVHLGAMPEAVAAVLRERHRPGVSWVLNDPYRGGTHLPDITVITPIFAGEDLLGFAASRAHHADVGGRIPGSMPADSRTLDEEGVVIAPRVLDAAAIDELAAQMRQPAERRADLRAQLAANRIGCRRVAELARRTGRDGLREALHAVLDYAERRTRACLADLPDGTRTAADVLEAPDGDLVLRVAATVSGDELVLDFSGSADQYPGNLNCPLAVTKSACLFAVRVLTDPDIPASAGVQRAITVRAREGSILNARPPAAVVGGNTETSSRVADLVLRAFGRACGQGTMNNLTLGNDRFTYYETLGGGQGACPDADGPSGVHVAMSNTLNTPVEALERSFPLRVTRYELRRGTGGAGAHRGGDGVVREIEALEEVTYSLITERRRHGPPGAAGGADGAPGRNVVAGEEAGSKTMGTLRAGESLRIETPGGGGHGPVG</sequence>
<evidence type="ECO:0000313" key="3">
    <source>
        <dbReference type="EMBL" id="UGS37701.1"/>
    </source>
</evidence>
<dbReference type="RefSeq" id="WP_259311746.1">
    <property type="nucleotide sequence ID" value="NZ_CP087164.1"/>
</dbReference>
<dbReference type="AlphaFoldDB" id="A0A9E6Y1I0"/>
<keyword evidence="4" id="KW-1185">Reference proteome</keyword>
<reference evidence="3" key="1">
    <citation type="journal article" date="2022" name="Int. J. Syst. Evol. Microbiol.">
        <title>Pseudomonas aegrilactucae sp. nov. and Pseudomonas morbosilactucae sp. nov., pathogens causing bacterial rot of lettuce in Japan.</title>
        <authorList>
            <person name="Sawada H."/>
            <person name="Fujikawa T."/>
            <person name="Satou M."/>
        </authorList>
    </citation>
    <scope>NUCLEOTIDE SEQUENCE</scope>
    <source>
        <strain evidence="3">0166_1</strain>
    </source>
</reference>
<proteinExistence type="predicted"/>
<dbReference type="GO" id="GO:0006749">
    <property type="term" value="P:glutathione metabolic process"/>
    <property type="evidence" value="ECO:0007669"/>
    <property type="project" value="TreeGrafter"/>
</dbReference>
<dbReference type="PANTHER" id="PTHR11365:SF23">
    <property type="entry name" value="HYPOTHETICAL 5-OXOPROLINASE (EUROFUNG)-RELATED"/>
    <property type="match status" value="1"/>
</dbReference>
<evidence type="ECO:0000256" key="1">
    <source>
        <dbReference type="SAM" id="MobiDB-lite"/>
    </source>
</evidence>
<dbReference type="Pfam" id="PF02538">
    <property type="entry name" value="Hydantoinase_B"/>
    <property type="match status" value="1"/>
</dbReference>
<name>A0A9E6Y1I0_9ACTN</name>
<protein>
    <recommendedName>
        <fullName evidence="2">Hydantoinase B/oxoprolinase domain-containing protein</fullName>
    </recommendedName>
</protein>
<feature type="region of interest" description="Disordered" evidence="1">
    <location>
        <begin position="438"/>
        <end position="492"/>
    </location>
</feature>
<dbReference type="KEGG" id="sbae:DSM104329_04121"/>
<dbReference type="PANTHER" id="PTHR11365">
    <property type="entry name" value="5-OXOPROLINASE RELATED"/>
    <property type="match status" value="1"/>
</dbReference>
<dbReference type="InterPro" id="IPR045079">
    <property type="entry name" value="Oxoprolinase-like"/>
</dbReference>
<dbReference type="GO" id="GO:0017168">
    <property type="term" value="F:5-oxoprolinase (ATP-hydrolyzing) activity"/>
    <property type="evidence" value="ECO:0007669"/>
    <property type="project" value="TreeGrafter"/>
</dbReference>
<evidence type="ECO:0000259" key="2">
    <source>
        <dbReference type="Pfam" id="PF02538"/>
    </source>
</evidence>
<organism evidence="3 4">
    <name type="scientific">Capillimicrobium parvum</name>
    <dbReference type="NCBI Taxonomy" id="2884022"/>
    <lineage>
        <taxon>Bacteria</taxon>
        <taxon>Bacillati</taxon>
        <taxon>Actinomycetota</taxon>
        <taxon>Thermoleophilia</taxon>
        <taxon>Solirubrobacterales</taxon>
        <taxon>Capillimicrobiaceae</taxon>
        <taxon>Capillimicrobium</taxon>
    </lineage>
</organism>